<feature type="compositionally biased region" description="Polar residues" evidence="1">
    <location>
        <begin position="141"/>
        <end position="150"/>
    </location>
</feature>
<dbReference type="Gramene" id="OPUNC10G06530.1">
    <property type="protein sequence ID" value="OPUNC10G06530.1"/>
    <property type="gene ID" value="OPUNC10G06530"/>
</dbReference>
<accession>A0A0E0M6Y0</accession>
<keyword evidence="3" id="KW-1185">Reference proteome</keyword>
<dbReference type="SUPFAM" id="SSF57756">
    <property type="entry name" value="Retrovirus zinc finger-like domains"/>
    <property type="match status" value="1"/>
</dbReference>
<reference evidence="2" key="2">
    <citation type="submission" date="2018-05" db="EMBL/GenBank/DDBJ databases">
        <title>OpunRS2 (Oryza punctata Reference Sequence Version 2).</title>
        <authorList>
            <person name="Zhang J."/>
            <person name="Kudrna D."/>
            <person name="Lee S."/>
            <person name="Talag J."/>
            <person name="Welchert J."/>
            <person name="Wing R.A."/>
        </authorList>
    </citation>
    <scope>NUCLEOTIDE SEQUENCE [LARGE SCALE GENOMIC DNA]</scope>
</reference>
<reference evidence="2" key="1">
    <citation type="submission" date="2015-04" db="UniProtKB">
        <authorList>
            <consortium name="EnsemblPlants"/>
        </authorList>
    </citation>
    <scope>IDENTIFICATION</scope>
</reference>
<protein>
    <recommendedName>
        <fullName evidence="4">CCHC-type domain-containing protein</fullName>
    </recommendedName>
</protein>
<dbReference type="InterPro" id="IPR036875">
    <property type="entry name" value="Znf_CCHC_sf"/>
</dbReference>
<dbReference type="EnsemblPlants" id="OPUNC10G06530.1">
    <property type="protein sequence ID" value="OPUNC10G06530.1"/>
    <property type="gene ID" value="OPUNC10G06530"/>
</dbReference>
<feature type="region of interest" description="Disordered" evidence="1">
    <location>
        <begin position="197"/>
        <end position="216"/>
    </location>
</feature>
<dbReference type="HOGENOM" id="CLU_1279442_0_0_1"/>
<dbReference type="Proteomes" id="UP000026962">
    <property type="component" value="Chromosome 10"/>
</dbReference>
<dbReference type="AlphaFoldDB" id="A0A0E0M6Y0"/>
<evidence type="ECO:0000256" key="1">
    <source>
        <dbReference type="SAM" id="MobiDB-lite"/>
    </source>
</evidence>
<evidence type="ECO:0000313" key="3">
    <source>
        <dbReference type="Proteomes" id="UP000026962"/>
    </source>
</evidence>
<dbReference type="GO" id="GO:0003676">
    <property type="term" value="F:nucleic acid binding"/>
    <property type="evidence" value="ECO:0007669"/>
    <property type="project" value="InterPro"/>
</dbReference>
<dbReference type="Gene3D" id="4.10.60.10">
    <property type="entry name" value="Zinc finger, CCHC-type"/>
    <property type="match status" value="1"/>
</dbReference>
<organism evidence="2">
    <name type="scientific">Oryza punctata</name>
    <name type="common">Red rice</name>
    <dbReference type="NCBI Taxonomy" id="4537"/>
    <lineage>
        <taxon>Eukaryota</taxon>
        <taxon>Viridiplantae</taxon>
        <taxon>Streptophyta</taxon>
        <taxon>Embryophyta</taxon>
        <taxon>Tracheophyta</taxon>
        <taxon>Spermatophyta</taxon>
        <taxon>Magnoliopsida</taxon>
        <taxon>Liliopsida</taxon>
        <taxon>Poales</taxon>
        <taxon>Poaceae</taxon>
        <taxon>BOP clade</taxon>
        <taxon>Oryzoideae</taxon>
        <taxon>Oryzeae</taxon>
        <taxon>Oryzinae</taxon>
        <taxon>Oryza</taxon>
    </lineage>
</organism>
<proteinExistence type="predicted"/>
<feature type="region of interest" description="Disordered" evidence="1">
    <location>
        <begin position="141"/>
        <end position="162"/>
    </location>
</feature>
<sequence>MYARTPTNDEAQCTREKKCLGQRAYKNYGIPQSNPKKIRTILWKMDDAPIEVSDSTSITNKVHESPLTPISVAQENKHYNQPRGNCYNCLELGRHISKCPFPRPKKLVHRCFNYGEIDHLFESCQKPKRKHPKVTCTIRSTSTPQVTTAPAQRGQIKTRHTRKTKNTNRYLNVQPPPQQIIIKGTVKGSIVSPTTASNLWSQHQQGKQCQENNSLP</sequence>
<dbReference type="GO" id="GO:0008270">
    <property type="term" value="F:zinc ion binding"/>
    <property type="evidence" value="ECO:0007669"/>
    <property type="project" value="InterPro"/>
</dbReference>
<name>A0A0E0M6Y0_ORYPU</name>
<evidence type="ECO:0008006" key="4">
    <source>
        <dbReference type="Google" id="ProtNLM"/>
    </source>
</evidence>
<evidence type="ECO:0000313" key="2">
    <source>
        <dbReference type="EnsemblPlants" id="OPUNC10G06530.1"/>
    </source>
</evidence>